<evidence type="ECO:0000256" key="3">
    <source>
        <dbReference type="ARBA" id="ARBA00022475"/>
    </source>
</evidence>
<feature type="region of interest" description="Disordered" evidence="7">
    <location>
        <begin position="475"/>
        <end position="500"/>
    </location>
</feature>
<organism evidence="8 9">
    <name type="scientific">Shewanella psychropiezotolerans</name>
    <dbReference type="NCBI Taxonomy" id="2593655"/>
    <lineage>
        <taxon>Bacteria</taxon>
        <taxon>Pseudomonadati</taxon>
        <taxon>Pseudomonadota</taxon>
        <taxon>Gammaproteobacteria</taxon>
        <taxon>Alteromonadales</taxon>
        <taxon>Shewanellaceae</taxon>
        <taxon>Shewanella</taxon>
    </lineage>
</organism>
<dbReference type="PANTHER" id="PTHR37316:SF3">
    <property type="entry name" value="TEICHOIC ACID GLYCEROL-PHOSPHATE TRANSFERASE"/>
    <property type="match status" value="1"/>
</dbReference>
<dbReference type="RefSeq" id="WP_144045904.1">
    <property type="nucleotide sequence ID" value="NZ_CP041614.1"/>
</dbReference>
<keyword evidence="4" id="KW-0808">Transferase</keyword>
<evidence type="ECO:0000256" key="6">
    <source>
        <dbReference type="ARBA" id="ARBA00023136"/>
    </source>
</evidence>
<dbReference type="EMBL" id="CP041614">
    <property type="protein sequence ID" value="QDO83528.1"/>
    <property type="molecule type" value="Genomic_DNA"/>
</dbReference>
<keyword evidence="3" id="KW-1003">Cell membrane</keyword>
<dbReference type="InterPro" id="IPR051612">
    <property type="entry name" value="Teichoic_Acid_Biosynth"/>
</dbReference>
<evidence type="ECO:0000313" key="9">
    <source>
        <dbReference type="Proteomes" id="UP000315947"/>
    </source>
</evidence>
<evidence type="ECO:0000256" key="2">
    <source>
        <dbReference type="ARBA" id="ARBA00010488"/>
    </source>
</evidence>
<evidence type="ECO:0000256" key="7">
    <source>
        <dbReference type="SAM" id="MobiDB-lite"/>
    </source>
</evidence>
<keyword evidence="6" id="KW-0472">Membrane</keyword>
<sequence length="500" mass="57620">MKSIIFLLLRKAIYYTSGLCPRATKAVIGSNQDRFSDNAKYLYLHWQNTDFIRSIWISGDKELVSQLRGDGFEAYHRRSIRGIFHCLTAKYYFYTSYIGDISQYLAKGATKVNLWHGSPLKKIEFDIISGPLATTYQATDLKNKLFNSLKYHQAYIKPDIMFSPSPVMDVLFSSAFRLPTSQIHRSGNPRTDYYRRYPEKKQSITQLFNQQYDQVILYRPTWIDSPRDAKISTKRDIGRQAERGNDQKTEKSAEQSSEKNIKPNKRYIGGINWQSLSTQLQENNQLFLIRFNPSQAHLAKQLKNYANIIDISHWQDIYNIFHEIDLLITDESSLCIDFLLYQTPTIFYTSSDVRKDETSKTAASTLTLTKPSTSALLTQTETKTETENSHTKSDNYDYVDNLPLFGIGHSKTLDNFEDLLTKLRSDNSFYISAEESQEYKQLTQLFWPEQLCDAFDTIEKQIGKISNKTKVPQQECRANTTHPQEPALAAKPCLANSSRG</sequence>
<keyword evidence="9" id="KW-1185">Reference proteome</keyword>
<dbReference type="Pfam" id="PF04464">
    <property type="entry name" value="Glyphos_transf"/>
    <property type="match status" value="1"/>
</dbReference>
<feature type="region of interest" description="Disordered" evidence="7">
    <location>
        <begin position="233"/>
        <end position="261"/>
    </location>
</feature>
<accession>A0ABX5WWS2</accession>
<dbReference type="Proteomes" id="UP000315947">
    <property type="component" value="Chromosome"/>
</dbReference>
<dbReference type="PANTHER" id="PTHR37316">
    <property type="entry name" value="TEICHOIC ACID GLYCEROL-PHOSPHATE PRIMASE"/>
    <property type="match status" value="1"/>
</dbReference>
<evidence type="ECO:0000256" key="5">
    <source>
        <dbReference type="ARBA" id="ARBA00022944"/>
    </source>
</evidence>
<keyword evidence="5" id="KW-0777">Teichoic acid biosynthesis</keyword>
<evidence type="ECO:0000256" key="1">
    <source>
        <dbReference type="ARBA" id="ARBA00004202"/>
    </source>
</evidence>
<comment type="similarity">
    <text evidence="2">Belongs to the CDP-glycerol glycerophosphotransferase family.</text>
</comment>
<proteinExistence type="inferred from homology"/>
<evidence type="ECO:0000313" key="8">
    <source>
        <dbReference type="EMBL" id="QDO83528.1"/>
    </source>
</evidence>
<dbReference type="Gene3D" id="3.40.50.12580">
    <property type="match status" value="1"/>
</dbReference>
<dbReference type="InterPro" id="IPR043149">
    <property type="entry name" value="TagF_N"/>
</dbReference>
<dbReference type="InterPro" id="IPR043148">
    <property type="entry name" value="TagF_C"/>
</dbReference>
<dbReference type="Gene3D" id="3.40.50.11820">
    <property type="match status" value="1"/>
</dbReference>
<name>A0ABX5WWS2_9GAMM</name>
<protein>
    <submittedName>
        <fullName evidence="8">CDP-glycerol glycerophosphotransferase family protein</fullName>
    </submittedName>
</protein>
<gene>
    <name evidence="8" type="ORF">FM037_10100</name>
</gene>
<comment type="subcellular location">
    <subcellularLocation>
        <location evidence="1">Cell membrane</location>
        <topology evidence="1">Peripheral membrane protein</topology>
    </subcellularLocation>
</comment>
<evidence type="ECO:0000256" key="4">
    <source>
        <dbReference type="ARBA" id="ARBA00022679"/>
    </source>
</evidence>
<dbReference type="InterPro" id="IPR007554">
    <property type="entry name" value="Glycerophosphate_synth"/>
</dbReference>
<reference evidence="8 9" key="1">
    <citation type="submission" date="2019-07" db="EMBL/GenBank/DDBJ databases">
        <title>Shewanella sp. YLB-06 whole genomic sequence.</title>
        <authorList>
            <person name="Yu L."/>
        </authorList>
    </citation>
    <scope>NUCLEOTIDE SEQUENCE [LARGE SCALE GENOMIC DNA]</scope>
    <source>
        <strain evidence="8 9">YLB-06</strain>
    </source>
</reference>